<evidence type="ECO:0000256" key="8">
    <source>
        <dbReference type="SAM" id="Phobius"/>
    </source>
</evidence>
<feature type="transmembrane region" description="Helical" evidence="8">
    <location>
        <begin position="49"/>
        <end position="68"/>
    </location>
</feature>
<sequence length="236" mass="25941">MRLKNEFKKIASWISPPQLFVMGFGALILFGALLLTLPISTTNGEGLSFVDALFTATSATCVTGLVVVDTGTTFTHFGQLVILSLIQIGGLGFMTVASLFVLILGKKITLRQRLLIQESLNHLTVGGIIRLIRHVILFTVIFEGIGTLILGLYWLPDMGWQKSFYFGLFHSVSNFNNAGFDLFGHFRSLTLFVDDPVVNIVIMTLIVAGGIGFVVIAELVEYKKTKRLSMHTSLLL</sequence>
<dbReference type="AlphaFoldDB" id="A0A511V912"/>
<evidence type="ECO:0000256" key="6">
    <source>
        <dbReference type="ARBA" id="ARBA00023065"/>
    </source>
</evidence>
<dbReference type="PANTHER" id="PTHR32024">
    <property type="entry name" value="TRK SYSTEM POTASSIUM UPTAKE PROTEIN TRKG-RELATED"/>
    <property type="match status" value="1"/>
</dbReference>
<evidence type="ECO:0000256" key="5">
    <source>
        <dbReference type="ARBA" id="ARBA00022989"/>
    </source>
</evidence>
<feature type="transmembrane region" description="Helical" evidence="8">
    <location>
        <begin position="80"/>
        <end position="104"/>
    </location>
</feature>
<dbReference type="GO" id="GO:0008324">
    <property type="term" value="F:monoatomic cation transmembrane transporter activity"/>
    <property type="evidence" value="ECO:0007669"/>
    <property type="project" value="InterPro"/>
</dbReference>
<comment type="subcellular location">
    <subcellularLocation>
        <location evidence="1">Cell membrane</location>
        <topology evidence="1">Multi-pass membrane protein</topology>
    </subcellularLocation>
</comment>
<dbReference type="GO" id="GO:0030001">
    <property type="term" value="P:metal ion transport"/>
    <property type="evidence" value="ECO:0007669"/>
    <property type="project" value="UniProtKB-ARBA"/>
</dbReference>
<feature type="transmembrane region" description="Helical" evidence="8">
    <location>
        <begin position="20"/>
        <end position="37"/>
    </location>
</feature>
<dbReference type="Pfam" id="PF02386">
    <property type="entry name" value="TrkH"/>
    <property type="match status" value="1"/>
</dbReference>
<dbReference type="PANTHER" id="PTHR32024:SF1">
    <property type="entry name" value="KTR SYSTEM POTASSIUM UPTAKE PROTEIN B"/>
    <property type="match status" value="1"/>
</dbReference>
<reference evidence="9 10" key="1">
    <citation type="submission" date="2019-07" db="EMBL/GenBank/DDBJ databases">
        <title>Whole genome shotgun sequence of Aneurinibacillus danicus NBRC 102444.</title>
        <authorList>
            <person name="Hosoyama A."/>
            <person name="Uohara A."/>
            <person name="Ohji S."/>
            <person name="Ichikawa N."/>
        </authorList>
    </citation>
    <scope>NUCLEOTIDE SEQUENCE [LARGE SCALE GENOMIC DNA]</scope>
    <source>
        <strain evidence="9 10">NBRC 102444</strain>
    </source>
</reference>
<evidence type="ECO:0000256" key="7">
    <source>
        <dbReference type="ARBA" id="ARBA00023136"/>
    </source>
</evidence>
<evidence type="ECO:0000256" key="2">
    <source>
        <dbReference type="ARBA" id="ARBA00022448"/>
    </source>
</evidence>
<protein>
    <recommendedName>
        <fullName evidence="11">Ktr system potassium uptake protein B</fullName>
    </recommendedName>
</protein>
<accession>A0A511V912</accession>
<evidence type="ECO:0000313" key="10">
    <source>
        <dbReference type="Proteomes" id="UP000321157"/>
    </source>
</evidence>
<keyword evidence="10" id="KW-1185">Reference proteome</keyword>
<dbReference type="EMBL" id="BJXX01000132">
    <property type="protein sequence ID" value="GEN35415.1"/>
    <property type="molecule type" value="Genomic_DNA"/>
</dbReference>
<evidence type="ECO:0008006" key="11">
    <source>
        <dbReference type="Google" id="ProtNLM"/>
    </source>
</evidence>
<keyword evidence="5 8" id="KW-1133">Transmembrane helix</keyword>
<name>A0A511V912_9BACL</name>
<feature type="transmembrane region" description="Helical" evidence="8">
    <location>
        <begin position="197"/>
        <end position="220"/>
    </location>
</feature>
<keyword evidence="7 8" id="KW-0472">Membrane</keyword>
<keyword evidence="6" id="KW-0406">Ion transport</keyword>
<keyword evidence="4 8" id="KW-0812">Transmembrane</keyword>
<organism evidence="9 10">
    <name type="scientific">Aneurinibacillus danicus</name>
    <dbReference type="NCBI Taxonomy" id="267746"/>
    <lineage>
        <taxon>Bacteria</taxon>
        <taxon>Bacillati</taxon>
        <taxon>Bacillota</taxon>
        <taxon>Bacilli</taxon>
        <taxon>Bacillales</taxon>
        <taxon>Paenibacillaceae</taxon>
        <taxon>Aneurinibacillus group</taxon>
        <taxon>Aneurinibacillus</taxon>
    </lineage>
</organism>
<proteinExistence type="predicted"/>
<evidence type="ECO:0000256" key="1">
    <source>
        <dbReference type="ARBA" id="ARBA00004651"/>
    </source>
</evidence>
<evidence type="ECO:0000256" key="3">
    <source>
        <dbReference type="ARBA" id="ARBA00022475"/>
    </source>
</evidence>
<dbReference type="InterPro" id="IPR003445">
    <property type="entry name" value="Cat_transpt"/>
</dbReference>
<feature type="transmembrane region" description="Helical" evidence="8">
    <location>
        <begin position="135"/>
        <end position="155"/>
    </location>
</feature>
<dbReference type="Proteomes" id="UP000321157">
    <property type="component" value="Unassembled WGS sequence"/>
</dbReference>
<keyword evidence="2" id="KW-0813">Transport</keyword>
<keyword evidence="3" id="KW-1003">Cell membrane</keyword>
<comment type="caution">
    <text evidence="9">The sequence shown here is derived from an EMBL/GenBank/DDBJ whole genome shotgun (WGS) entry which is preliminary data.</text>
</comment>
<gene>
    <name evidence="9" type="ORF">ADA01nite_28750</name>
</gene>
<evidence type="ECO:0000313" key="9">
    <source>
        <dbReference type="EMBL" id="GEN35415.1"/>
    </source>
</evidence>
<dbReference type="OrthoDB" id="9810952at2"/>
<dbReference type="GO" id="GO:0005886">
    <property type="term" value="C:plasma membrane"/>
    <property type="evidence" value="ECO:0007669"/>
    <property type="project" value="UniProtKB-SubCell"/>
</dbReference>
<evidence type="ECO:0000256" key="4">
    <source>
        <dbReference type="ARBA" id="ARBA00022692"/>
    </source>
</evidence>